<comment type="similarity">
    <text evidence="1">Belongs to the FAM136 family.</text>
</comment>
<dbReference type="Pfam" id="PF05811">
    <property type="entry name" value="DUF842"/>
    <property type="match status" value="1"/>
</dbReference>
<proteinExistence type="inferred from homology"/>
<evidence type="ECO:0000313" key="2">
    <source>
        <dbReference type="EMBL" id="JAI59552.1"/>
    </source>
</evidence>
<dbReference type="InterPro" id="IPR008560">
    <property type="entry name" value="DUF842_euk"/>
</dbReference>
<dbReference type="PANTHER" id="PTHR21096">
    <property type="entry name" value="PROTEIN FAM136A"/>
    <property type="match status" value="1"/>
</dbReference>
<reference evidence="2" key="1">
    <citation type="submission" date="2015-09" db="EMBL/GenBank/DDBJ databases">
        <title>Scylla olivacea transcriptome.</title>
        <authorList>
            <person name="Ikhwanuddin M."/>
        </authorList>
    </citation>
    <scope>NUCLEOTIDE SEQUENCE</scope>
</reference>
<evidence type="ECO:0000256" key="1">
    <source>
        <dbReference type="ARBA" id="ARBA00009952"/>
    </source>
</evidence>
<dbReference type="AlphaFoldDB" id="A0A0N7ZAR1"/>
<dbReference type="GO" id="GO:0005737">
    <property type="term" value="C:cytoplasm"/>
    <property type="evidence" value="ECO:0007669"/>
    <property type="project" value="TreeGrafter"/>
</dbReference>
<name>A0A0N7ZAR1_SCYOL</name>
<protein>
    <recommendedName>
        <fullName evidence="3">Protein FAM136A</fullName>
    </recommendedName>
</protein>
<dbReference type="PANTHER" id="PTHR21096:SF0">
    <property type="entry name" value="PROTEIN FAM136A"/>
    <property type="match status" value="1"/>
</dbReference>
<sequence length="140" mass="15948">MVDQAQHRIQEAMTSLVDDLDKTYLRGMQRTMHLCAASCCEKKESSVDQVHRCIENCSTPLTQAQSFVQNELSQFQERLQRCVMVCQDRVKDHVHADATETQVSAYKAEFEGCAMQCVDEHIQLMPSVKKRIASILAKNL</sequence>
<dbReference type="EMBL" id="GDRN01095331">
    <property type="protein sequence ID" value="JAI59552.1"/>
    <property type="molecule type" value="Transcribed_RNA"/>
</dbReference>
<organism evidence="2">
    <name type="scientific">Scylla olivacea</name>
    <name type="common">Orange mud crab</name>
    <name type="synonym">Cancer olivacea</name>
    <dbReference type="NCBI Taxonomy" id="85551"/>
    <lineage>
        <taxon>Eukaryota</taxon>
        <taxon>Metazoa</taxon>
        <taxon>Ecdysozoa</taxon>
        <taxon>Arthropoda</taxon>
        <taxon>Crustacea</taxon>
        <taxon>Multicrustacea</taxon>
        <taxon>Malacostraca</taxon>
        <taxon>Eumalacostraca</taxon>
        <taxon>Eucarida</taxon>
        <taxon>Decapoda</taxon>
        <taxon>Pleocyemata</taxon>
        <taxon>Brachyura</taxon>
        <taxon>Eubrachyura</taxon>
        <taxon>Portunoidea</taxon>
        <taxon>Portunidae</taxon>
        <taxon>Portuninae</taxon>
        <taxon>Scylla</taxon>
    </lineage>
</organism>
<dbReference type="EMBL" id="GDRN01095332">
    <property type="protein sequence ID" value="JAI59551.1"/>
    <property type="molecule type" value="Transcribed_RNA"/>
</dbReference>
<evidence type="ECO:0008006" key="3">
    <source>
        <dbReference type="Google" id="ProtNLM"/>
    </source>
</evidence>
<accession>A0A0N7ZAR1</accession>
<dbReference type="EMBL" id="GDRN01095333">
    <property type="protein sequence ID" value="JAI59550.1"/>
    <property type="molecule type" value="Transcribed_RNA"/>
</dbReference>